<dbReference type="SUPFAM" id="SSF160214">
    <property type="entry name" value="FlaG-like"/>
    <property type="match status" value="1"/>
</dbReference>
<feature type="compositionally biased region" description="Basic and acidic residues" evidence="1">
    <location>
        <begin position="39"/>
        <end position="53"/>
    </location>
</feature>
<protein>
    <submittedName>
        <fullName evidence="2">Flagellar protein FlaG</fullName>
    </submittedName>
</protein>
<proteinExistence type="predicted"/>
<keyword evidence="2" id="KW-0966">Cell projection</keyword>
<gene>
    <name evidence="2" type="ORF">NS965_02655</name>
</gene>
<evidence type="ECO:0000256" key="1">
    <source>
        <dbReference type="SAM" id="MobiDB-lite"/>
    </source>
</evidence>
<dbReference type="PANTHER" id="PTHR37166:SF1">
    <property type="entry name" value="PROTEIN FLAG"/>
    <property type="match status" value="1"/>
</dbReference>
<comment type="caution">
    <text evidence="2">The sequence shown here is derived from an EMBL/GenBank/DDBJ whole genome shotgun (WGS) entry which is preliminary data.</text>
</comment>
<dbReference type="InterPro" id="IPR035924">
    <property type="entry name" value="FlaG-like_sf"/>
</dbReference>
<dbReference type="Proteomes" id="UP001204061">
    <property type="component" value="Unassembled WGS sequence"/>
</dbReference>
<keyword evidence="2" id="KW-0282">Flagellum</keyword>
<dbReference type="Pfam" id="PF03646">
    <property type="entry name" value="FlaG"/>
    <property type="match status" value="1"/>
</dbReference>
<feature type="region of interest" description="Disordered" evidence="1">
    <location>
        <begin position="36"/>
        <end position="63"/>
    </location>
</feature>
<dbReference type="PANTHER" id="PTHR37166">
    <property type="entry name" value="PROTEIN FLAG"/>
    <property type="match status" value="1"/>
</dbReference>
<accession>A0AAW5M0U7</accession>
<dbReference type="RefSeq" id="WP_106843026.1">
    <property type="nucleotide sequence ID" value="NZ_CAWNZF010000024.1"/>
</dbReference>
<sequence length="144" mass="15819">MTTEIGNLSSAHGASLQLSDKSGQVAAQLLSGTMEEAVEDAHVAPRKEQEPKDNGLLQQQNQSDIEKQVQNLQEFGHLQGWTVNFSVEQDLGQVVIKVMDTDTQSVIRQIPTEELLAIHKRIQALRQGEAGANPKLGLLLDREI</sequence>
<dbReference type="Gene3D" id="3.30.160.170">
    <property type="entry name" value="FlaG-like"/>
    <property type="match status" value="1"/>
</dbReference>
<dbReference type="InterPro" id="IPR005186">
    <property type="entry name" value="FlaG"/>
</dbReference>
<dbReference type="EMBL" id="JANLFC010000010">
    <property type="protein sequence ID" value="MCR4447283.1"/>
    <property type="molecule type" value="Genomic_DNA"/>
</dbReference>
<evidence type="ECO:0000313" key="2">
    <source>
        <dbReference type="EMBL" id="MCR4447283.1"/>
    </source>
</evidence>
<evidence type="ECO:0000313" key="3">
    <source>
        <dbReference type="Proteomes" id="UP001204061"/>
    </source>
</evidence>
<name>A0AAW5M0U7_AERVE</name>
<organism evidence="2 3">
    <name type="scientific">Aeromonas veronii</name>
    <dbReference type="NCBI Taxonomy" id="654"/>
    <lineage>
        <taxon>Bacteria</taxon>
        <taxon>Pseudomonadati</taxon>
        <taxon>Pseudomonadota</taxon>
        <taxon>Gammaproteobacteria</taxon>
        <taxon>Aeromonadales</taxon>
        <taxon>Aeromonadaceae</taxon>
        <taxon>Aeromonas</taxon>
    </lineage>
</organism>
<dbReference type="AlphaFoldDB" id="A0AAW5M0U7"/>
<reference evidence="2" key="1">
    <citation type="submission" date="2022-08" db="EMBL/GenBank/DDBJ databases">
        <title>A global survey of hypervirulent Aeromonas hydrophila identified this emerging pathogen in farmed fish in the lower Mekong River basin.</title>
        <authorList>
            <person name="Xu T."/>
            <person name="Rasmussen-Ivey C.R."/>
            <person name="Moen F.S."/>
            <person name="Fernandez Bravo A."/>
            <person name="Lamy B."/>
            <person name="Beaz-Hidalgo R."/>
            <person name="Khan C.D."/>
            <person name="Castro Escarpulli G."/>
            <person name="Yasin I.S.M."/>
            <person name="Figueras M.J."/>
            <person name="Azzam Sayuti M."/>
            <person name="Karim M.M."/>
            <person name="Alam K.M."/>
            <person name="Le T.T.T."/>
            <person name="Thao N.H.P."/>
            <person name="Addo S."/>
            <person name="Duodu S."/>
            <person name="Ali S."/>
            <person name="Mey S."/>
            <person name="Somony T."/>
            <person name="Liles M.R."/>
        </authorList>
    </citation>
    <scope>NUCLEOTIDE SEQUENCE</scope>
    <source>
        <strain evidence="2">0.14</strain>
    </source>
</reference>
<keyword evidence="2" id="KW-0969">Cilium</keyword>